<dbReference type="GO" id="GO:0006227">
    <property type="term" value="P:dUDP biosynthetic process"/>
    <property type="evidence" value="ECO:0007669"/>
    <property type="project" value="TreeGrafter"/>
</dbReference>
<dbReference type="InterPro" id="IPR018094">
    <property type="entry name" value="Thymidylate_kinase"/>
</dbReference>
<dbReference type="EMBL" id="CP048620">
    <property type="protein sequence ID" value="QPJ65609.1"/>
    <property type="molecule type" value="Genomic_DNA"/>
</dbReference>
<evidence type="ECO:0000256" key="7">
    <source>
        <dbReference type="ARBA" id="ARBA00048743"/>
    </source>
</evidence>
<evidence type="ECO:0000313" key="11">
    <source>
        <dbReference type="Proteomes" id="UP000594464"/>
    </source>
</evidence>
<comment type="similarity">
    <text evidence="1 8">Belongs to the thymidylate kinase family.</text>
</comment>
<comment type="catalytic activity">
    <reaction evidence="7 8">
        <text>dTMP + ATP = dTDP + ADP</text>
        <dbReference type="Rhea" id="RHEA:13517"/>
        <dbReference type="ChEBI" id="CHEBI:30616"/>
        <dbReference type="ChEBI" id="CHEBI:58369"/>
        <dbReference type="ChEBI" id="CHEBI:63528"/>
        <dbReference type="ChEBI" id="CHEBI:456216"/>
        <dbReference type="EC" id="2.7.4.9"/>
    </reaction>
</comment>
<comment type="function">
    <text evidence="8">Phosphorylation of dTMP to form dTDP in both de novo and salvage pathways of dTTP synthesis.</text>
</comment>
<feature type="binding site" evidence="8">
    <location>
        <begin position="13"/>
        <end position="20"/>
    </location>
    <ligand>
        <name>ATP</name>
        <dbReference type="ChEBI" id="CHEBI:30616"/>
    </ligand>
</feature>
<keyword evidence="5 8" id="KW-0418">Kinase</keyword>
<dbReference type="PANTHER" id="PTHR10344:SF4">
    <property type="entry name" value="UMP-CMP KINASE 2, MITOCHONDRIAL"/>
    <property type="match status" value="1"/>
</dbReference>
<name>A0A7T0C310_9BACT</name>
<dbReference type="InterPro" id="IPR039430">
    <property type="entry name" value="Thymidylate_kin-like_dom"/>
</dbReference>
<dbReference type="GO" id="GO:0005524">
    <property type="term" value="F:ATP binding"/>
    <property type="evidence" value="ECO:0007669"/>
    <property type="project" value="UniProtKB-UniRule"/>
</dbReference>
<proteinExistence type="inferred from homology"/>
<evidence type="ECO:0000256" key="4">
    <source>
        <dbReference type="ARBA" id="ARBA00022741"/>
    </source>
</evidence>
<evidence type="ECO:0000256" key="1">
    <source>
        <dbReference type="ARBA" id="ARBA00009776"/>
    </source>
</evidence>
<dbReference type="GO" id="GO:0005737">
    <property type="term" value="C:cytoplasm"/>
    <property type="evidence" value="ECO:0007669"/>
    <property type="project" value="TreeGrafter"/>
</dbReference>
<gene>
    <name evidence="8 10" type="primary">tmk</name>
    <name evidence="10" type="ORF">G3M78_09470</name>
</gene>
<dbReference type="CDD" id="cd01672">
    <property type="entry name" value="TMPK"/>
    <property type="match status" value="1"/>
</dbReference>
<accession>A0A7T0C310</accession>
<evidence type="ECO:0000256" key="6">
    <source>
        <dbReference type="ARBA" id="ARBA00022840"/>
    </source>
</evidence>
<dbReference type="KEGG" id="nva:G3M78_09470"/>
<evidence type="ECO:0000313" key="10">
    <source>
        <dbReference type="EMBL" id="QPJ65609.1"/>
    </source>
</evidence>
<dbReference type="NCBIfam" id="TIGR00041">
    <property type="entry name" value="DTMP_kinase"/>
    <property type="match status" value="1"/>
</dbReference>
<evidence type="ECO:0000256" key="3">
    <source>
        <dbReference type="ARBA" id="ARBA00022727"/>
    </source>
</evidence>
<dbReference type="Gene3D" id="3.40.50.300">
    <property type="entry name" value="P-loop containing nucleotide triphosphate hydrolases"/>
    <property type="match status" value="1"/>
</dbReference>
<organism evidence="10 11">
    <name type="scientific">Candidatus Nitrohelix vancouverensis</name>
    <dbReference type="NCBI Taxonomy" id="2705534"/>
    <lineage>
        <taxon>Bacteria</taxon>
        <taxon>Pseudomonadati</taxon>
        <taxon>Nitrospinota/Tectimicrobiota group</taxon>
        <taxon>Nitrospinota</taxon>
        <taxon>Nitrospinia</taxon>
        <taxon>Nitrospinales</taxon>
        <taxon>Nitrospinaceae</taxon>
        <taxon>Candidatus Nitrohelix</taxon>
    </lineage>
</organism>
<dbReference type="AlphaFoldDB" id="A0A7T0C310"/>
<evidence type="ECO:0000259" key="9">
    <source>
        <dbReference type="Pfam" id="PF02223"/>
    </source>
</evidence>
<evidence type="ECO:0000256" key="2">
    <source>
        <dbReference type="ARBA" id="ARBA00022679"/>
    </source>
</evidence>
<dbReference type="PROSITE" id="PS01331">
    <property type="entry name" value="THYMIDYLATE_KINASE"/>
    <property type="match status" value="1"/>
</dbReference>
<dbReference type="EC" id="2.7.4.9" evidence="8"/>
<keyword evidence="3 8" id="KW-0545">Nucleotide biosynthesis</keyword>
<keyword evidence="4 8" id="KW-0547">Nucleotide-binding</keyword>
<reference evidence="11" key="1">
    <citation type="submission" date="2020-02" db="EMBL/GenBank/DDBJ databases">
        <title>Genomic and physiological characterization of two novel Nitrospinaceae genera.</title>
        <authorList>
            <person name="Mueller A.J."/>
            <person name="Jung M.-Y."/>
            <person name="Strachan C.R."/>
            <person name="Herbold C.W."/>
            <person name="Kirkegaard R.H."/>
            <person name="Daims H."/>
        </authorList>
    </citation>
    <scope>NUCLEOTIDE SEQUENCE [LARGE SCALE GENOMIC DNA]</scope>
</reference>
<dbReference type="GO" id="GO:0004798">
    <property type="term" value="F:dTMP kinase activity"/>
    <property type="evidence" value="ECO:0007669"/>
    <property type="project" value="UniProtKB-UniRule"/>
</dbReference>
<dbReference type="PANTHER" id="PTHR10344">
    <property type="entry name" value="THYMIDYLATE KINASE"/>
    <property type="match status" value="1"/>
</dbReference>
<dbReference type="HAMAP" id="MF_00165">
    <property type="entry name" value="Thymidylate_kinase"/>
    <property type="match status" value="1"/>
</dbReference>
<dbReference type="GO" id="GO:0006235">
    <property type="term" value="P:dTTP biosynthetic process"/>
    <property type="evidence" value="ECO:0007669"/>
    <property type="project" value="UniProtKB-UniRule"/>
</dbReference>
<keyword evidence="2 8" id="KW-0808">Transferase</keyword>
<protein>
    <recommendedName>
        <fullName evidence="8">Thymidylate kinase</fullName>
        <ecNumber evidence="8">2.7.4.9</ecNumber>
    </recommendedName>
    <alternativeName>
        <fullName evidence="8">dTMP kinase</fullName>
    </alternativeName>
</protein>
<evidence type="ECO:0000256" key="5">
    <source>
        <dbReference type="ARBA" id="ARBA00022777"/>
    </source>
</evidence>
<dbReference type="InterPro" id="IPR018095">
    <property type="entry name" value="Thymidylate_kin_CS"/>
</dbReference>
<dbReference type="Proteomes" id="UP000594464">
    <property type="component" value="Chromosome"/>
</dbReference>
<dbReference type="Pfam" id="PF02223">
    <property type="entry name" value="Thymidylate_kin"/>
    <property type="match status" value="1"/>
</dbReference>
<evidence type="ECO:0000256" key="8">
    <source>
        <dbReference type="HAMAP-Rule" id="MF_00165"/>
    </source>
</evidence>
<dbReference type="InterPro" id="IPR027417">
    <property type="entry name" value="P-loop_NTPase"/>
</dbReference>
<dbReference type="SUPFAM" id="SSF52540">
    <property type="entry name" value="P-loop containing nucleoside triphosphate hydrolases"/>
    <property type="match status" value="1"/>
</dbReference>
<dbReference type="GO" id="GO:0006233">
    <property type="term" value="P:dTDP biosynthetic process"/>
    <property type="evidence" value="ECO:0007669"/>
    <property type="project" value="InterPro"/>
</dbReference>
<feature type="domain" description="Thymidylate kinase-like" evidence="9">
    <location>
        <begin position="11"/>
        <end position="192"/>
    </location>
</feature>
<sequence length="205" mass="23571">MQIERGRLFVFEGIDGTGKSTQVQMAEAALLKQGFPARRLYEPTRGLWGSKIRKILEQGRDGVSPEQELEWFEKDRMEDVERNIRPALDNKEIILMDRYYYSTAAYQGALGLDSEEILKRNRTFAPAPDIAFFFQAPLDACFERIEARNEDRTSFEKRDYLIKVQSLFDSFDDPVIKRIDGSQSIEDVAEKIMTAIQTSLAENGL</sequence>
<keyword evidence="6 8" id="KW-0067">ATP-binding</keyword>